<organism evidence="3 4">
    <name type="scientific">Panacagrimonas perspica</name>
    <dbReference type="NCBI Taxonomy" id="381431"/>
    <lineage>
        <taxon>Bacteria</taxon>
        <taxon>Pseudomonadati</taxon>
        <taxon>Pseudomonadota</taxon>
        <taxon>Gammaproteobacteria</taxon>
        <taxon>Nevskiales</taxon>
        <taxon>Nevskiaceae</taxon>
        <taxon>Panacagrimonas</taxon>
    </lineage>
</organism>
<gene>
    <name evidence="3" type="ORF">DFR24_0681</name>
</gene>
<dbReference type="Proteomes" id="UP000295341">
    <property type="component" value="Unassembled WGS sequence"/>
</dbReference>
<keyword evidence="4" id="KW-1185">Reference proteome</keyword>
<evidence type="ECO:0000256" key="1">
    <source>
        <dbReference type="SAM" id="MobiDB-lite"/>
    </source>
</evidence>
<dbReference type="OrthoDB" id="5573178at2"/>
<comment type="caution">
    <text evidence="3">The sequence shown here is derived from an EMBL/GenBank/DDBJ whole genome shotgun (WGS) entry which is preliminary data.</text>
</comment>
<protein>
    <submittedName>
        <fullName evidence="3">Uncharacterized protein DUF4124</fullName>
    </submittedName>
</protein>
<feature type="compositionally biased region" description="Basic and acidic residues" evidence="1">
    <location>
        <begin position="112"/>
        <end position="125"/>
    </location>
</feature>
<feature type="region of interest" description="Disordered" evidence="1">
    <location>
        <begin position="91"/>
        <end position="142"/>
    </location>
</feature>
<feature type="compositionally biased region" description="Basic and acidic residues" evidence="1">
    <location>
        <begin position="133"/>
        <end position="142"/>
    </location>
</feature>
<evidence type="ECO:0000259" key="2">
    <source>
        <dbReference type="Pfam" id="PF13511"/>
    </source>
</evidence>
<evidence type="ECO:0000313" key="3">
    <source>
        <dbReference type="EMBL" id="TDU31317.1"/>
    </source>
</evidence>
<dbReference type="RefSeq" id="WP_133879910.1">
    <property type="nucleotide sequence ID" value="NZ_MWIN01000014.1"/>
</dbReference>
<accession>A0A4R7PBE7</accession>
<dbReference type="Pfam" id="PF13511">
    <property type="entry name" value="DUF4124"/>
    <property type="match status" value="1"/>
</dbReference>
<name>A0A4R7PBE7_9GAMM</name>
<dbReference type="InterPro" id="IPR025392">
    <property type="entry name" value="DUF4124"/>
</dbReference>
<proteinExistence type="predicted"/>
<sequence length="212" mass="24111">MVGHVLYERTVWRHCMVKRDMMAAPDSRRCSRGHPMRGTAKLCVAPLFLFVAQVHAGLFKCTDADGAVNYQDRPCSGEQKSTRIAPRVYDNSTADLNAPPPQSQSPPARQGVEAKSRDAQRRDDNSGSSASDRSNDAEDRRRYQTCEHQWRVESQRRKKVSFVCDQRGYKQPVPKPVRKKYIAPTGLEVEEGEWYPRGRMNCAIFDGFETCN</sequence>
<dbReference type="AlphaFoldDB" id="A0A4R7PBE7"/>
<reference evidence="3 4" key="1">
    <citation type="submission" date="2019-03" db="EMBL/GenBank/DDBJ databases">
        <title>Genomic Encyclopedia of Type Strains, Phase IV (KMG-IV): sequencing the most valuable type-strain genomes for metagenomic binning, comparative biology and taxonomic classification.</title>
        <authorList>
            <person name="Goeker M."/>
        </authorList>
    </citation>
    <scope>NUCLEOTIDE SEQUENCE [LARGE SCALE GENOMIC DNA]</scope>
    <source>
        <strain evidence="3 4">DSM 26377</strain>
    </source>
</reference>
<dbReference type="EMBL" id="SOBT01000008">
    <property type="protein sequence ID" value="TDU31317.1"/>
    <property type="molecule type" value="Genomic_DNA"/>
</dbReference>
<feature type="domain" description="DUF4124" evidence="2">
    <location>
        <begin position="47"/>
        <end position="87"/>
    </location>
</feature>
<evidence type="ECO:0000313" key="4">
    <source>
        <dbReference type="Proteomes" id="UP000295341"/>
    </source>
</evidence>